<accession>A0AAV1C1P3</accession>
<dbReference type="Proteomes" id="UP001161247">
    <property type="component" value="Chromosome 1"/>
</dbReference>
<evidence type="ECO:0000256" key="2">
    <source>
        <dbReference type="SAM" id="MobiDB-lite"/>
    </source>
</evidence>
<evidence type="ECO:0000313" key="3">
    <source>
        <dbReference type="EMBL" id="CAI9089584.1"/>
    </source>
</evidence>
<name>A0AAV1C1P3_OLDCO</name>
<feature type="region of interest" description="Disordered" evidence="2">
    <location>
        <begin position="307"/>
        <end position="349"/>
    </location>
</feature>
<dbReference type="PANTHER" id="PTHR35480">
    <property type="entry name" value="MATERNAL EFFECT EMBRYO ARREST 22"/>
    <property type="match status" value="1"/>
</dbReference>
<gene>
    <name evidence="3" type="ORF">OLC1_LOCUS1909</name>
</gene>
<feature type="region of interest" description="Disordered" evidence="2">
    <location>
        <begin position="71"/>
        <end position="95"/>
    </location>
</feature>
<sequence>MYMKLSSFTGNQMAEDVVVKDKACKPCCQVWEEKYSKMKEKFLKSESIRKAFKDTLPQVEQRLSKLQAENSDLKKACDKERARAESEKEDKEKENTLRVALENEISALKTEILSLQENGDLKRRGLDQDVASLQQRILEAEAEVLELKGLLQMEKEKVVHEKEKVDMERKRAEEALIKVKAEMKKASEVKRLTDIEKKKDEKFILQIESLRSEADETKSKLALQTSKYEEEIRKLKAEIELSKKERDRAKKEMASEKKRLTDIEKKKDEKFRLQVETLRSELNEAKSKLSLETTKYEEEIRKLKAENGLSRKDREQADREMAKNENLRKLVEANRRKAMDERSRADRLSQQLDETKKRLEDFEKEFSRVSITKLVEIPGDQPIELLGSKSVGEIGSGIISRESIVLEARKKQEGLEKKIFRVKKQVKSERKKAEEQMRVAEVYKSKALEERNRAEWFSYQLDANKQKLEEIQNKVQELISSVKVSECFDPSSGGILQESTAEIKFLRKQLKFEKMRVKHANEVSKMEMDRNQMLRREIHCIKQEFLQFLKRLDILDQGLFLKCGGMNDLEKVENPNLEQGCFHTQPSQMILETENEFVKHTSSIARGPGPTVLIPPVSGEICTGPLTGTDSSLDLLLRSSSRNVLQTSALNSSSASFSDRTLVGSQEKGTSSITAPALFTEEQNLEPYTSSLSDVTRKSCDEKIGTGAVNSVGSPIKFDATERSVKHKRRKRKRFPDVGDSIEKLYSASRKLKPQVIDNLTMLHGILNGESLNSSGEETLLVPKLKENVCSKLARPHKKQKGSNIGLKMLPAVELKSKHEALSTEISEGYKMAYTIDCNKNAPDLENDGDFELLDQGVMALVDLDNDKDENFFRKAIKEPVAPLSPSFCNIQFPCTEATENQLQASWSVPSISRVQEQAMPSNCFDVINIEIDSNEKTLKSLGTSKSLFFETCEPCNDSRKGIDCSGCGSSGIENSGQIAAAFAPKDAKVTSDSRGLKFSRSLQYCVVSPNNIDTGSIHRIFHACHGTISQISGTCLSERLILTILLSLQQADGLSVGERASVLFSLLLHYIPEIAIGDFRSFSDAGFLQLIDSCSQQWCAVLSDVATKRMLLESCDVDELLALIESFLLNGTILMDVDDFDCKMNGCCSGAESLPNDKVVFWSVAAASTDVLFAGGLLLALICVSIDRIGSLCEISYHLLCQRKINISFVLKLLHAFAYLAGPKYFTLEDYGLVMYVQKSLVGFLERLDSLPAGKCSCLSSVDEKSVKISACGACPFSQDVASVDSVVSLLLEKLQSYASSVAEEQDLCNELLSSNSVPEFPGTVADVPGEKEVVNLNFESNQQLCWLLDILSLVELVAKYMTWDWTFSTIILCLLKILDSSIPGYVFAALIALLGRLGRIGVDAKGYGDSQVDILRNWLVGVLCSTKFKTYGLPIQFASVTALIALVDRPSIEDVDSSFDSTLTDGQSSALTCLRKWFSSLSMEEQSSFRSLQL</sequence>
<feature type="coiled-coil region" evidence="1">
    <location>
        <begin position="423"/>
        <end position="516"/>
    </location>
</feature>
<dbReference type="PANTHER" id="PTHR35480:SF1">
    <property type="entry name" value="MATERNAL EFFECT EMBRYO ARREST 22"/>
    <property type="match status" value="1"/>
</dbReference>
<keyword evidence="4" id="KW-1185">Reference proteome</keyword>
<proteinExistence type="predicted"/>
<reference evidence="3" key="1">
    <citation type="submission" date="2023-03" db="EMBL/GenBank/DDBJ databases">
        <authorList>
            <person name="Julca I."/>
        </authorList>
    </citation>
    <scope>NUCLEOTIDE SEQUENCE</scope>
</reference>
<dbReference type="EMBL" id="OX459118">
    <property type="protein sequence ID" value="CAI9089584.1"/>
    <property type="molecule type" value="Genomic_DNA"/>
</dbReference>
<protein>
    <submittedName>
        <fullName evidence="3">OLC1v1024181C3</fullName>
    </submittedName>
</protein>
<evidence type="ECO:0000313" key="4">
    <source>
        <dbReference type="Proteomes" id="UP001161247"/>
    </source>
</evidence>
<evidence type="ECO:0000256" key="1">
    <source>
        <dbReference type="SAM" id="Coils"/>
    </source>
</evidence>
<organism evidence="3 4">
    <name type="scientific">Oldenlandia corymbosa var. corymbosa</name>
    <dbReference type="NCBI Taxonomy" id="529605"/>
    <lineage>
        <taxon>Eukaryota</taxon>
        <taxon>Viridiplantae</taxon>
        <taxon>Streptophyta</taxon>
        <taxon>Embryophyta</taxon>
        <taxon>Tracheophyta</taxon>
        <taxon>Spermatophyta</taxon>
        <taxon>Magnoliopsida</taxon>
        <taxon>eudicotyledons</taxon>
        <taxon>Gunneridae</taxon>
        <taxon>Pentapetalae</taxon>
        <taxon>asterids</taxon>
        <taxon>lamiids</taxon>
        <taxon>Gentianales</taxon>
        <taxon>Rubiaceae</taxon>
        <taxon>Rubioideae</taxon>
        <taxon>Spermacoceae</taxon>
        <taxon>Hedyotis-Oldenlandia complex</taxon>
        <taxon>Oldenlandia</taxon>
    </lineage>
</organism>
<keyword evidence="1" id="KW-0175">Coiled coil</keyword>